<evidence type="ECO:0000313" key="2">
    <source>
        <dbReference type="EMBL" id="KKQ17879.1"/>
    </source>
</evidence>
<comment type="caution">
    <text evidence="2">The sequence shown here is derived from an EMBL/GenBank/DDBJ whole genome shotgun (WGS) entry which is preliminary data.</text>
</comment>
<name>A0A0G0I0U4_9BACT</name>
<gene>
    <name evidence="2" type="ORF">US31_C0014G0015</name>
</gene>
<organism evidence="2 3">
    <name type="scientific">Berkelbacteria bacterium GW2011_GWA1_36_9</name>
    <dbReference type="NCBI Taxonomy" id="1618331"/>
    <lineage>
        <taxon>Bacteria</taxon>
        <taxon>Candidatus Berkelbacteria</taxon>
    </lineage>
</organism>
<accession>A0A0G0I0U4</accession>
<feature type="region of interest" description="Disordered" evidence="1">
    <location>
        <begin position="30"/>
        <end position="49"/>
    </location>
</feature>
<protein>
    <submittedName>
        <fullName evidence="2">Uncharacterized protein</fullName>
    </submittedName>
</protein>
<evidence type="ECO:0000256" key="1">
    <source>
        <dbReference type="SAM" id="MobiDB-lite"/>
    </source>
</evidence>
<sequence length="97" mass="10551">MEKKIRIIAIPPGQAPRNVRVEWVGLEIPTTDPLQSGSQTGALGGRPENQGGFHVSGKAAIELLENKSPIAAQWWRDNVPGIINAQLVFAREICEIV</sequence>
<feature type="compositionally biased region" description="Polar residues" evidence="1">
    <location>
        <begin position="32"/>
        <end position="41"/>
    </location>
</feature>
<proteinExistence type="predicted"/>
<dbReference type="AlphaFoldDB" id="A0A0G0I0U4"/>
<reference evidence="2 3" key="1">
    <citation type="journal article" date="2015" name="Nature">
        <title>rRNA introns, odd ribosomes, and small enigmatic genomes across a large radiation of phyla.</title>
        <authorList>
            <person name="Brown C.T."/>
            <person name="Hug L.A."/>
            <person name="Thomas B.C."/>
            <person name="Sharon I."/>
            <person name="Castelle C.J."/>
            <person name="Singh A."/>
            <person name="Wilkins M.J."/>
            <person name="Williams K.H."/>
            <person name="Banfield J.F."/>
        </authorList>
    </citation>
    <scope>NUCLEOTIDE SEQUENCE [LARGE SCALE GENOMIC DNA]</scope>
</reference>
<dbReference type="EMBL" id="LBSM01000014">
    <property type="protein sequence ID" value="KKQ17879.1"/>
    <property type="molecule type" value="Genomic_DNA"/>
</dbReference>
<dbReference type="Proteomes" id="UP000034508">
    <property type="component" value="Unassembled WGS sequence"/>
</dbReference>
<evidence type="ECO:0000313" key="3">
    <source>
        <dbReference type="Proteomes" id="UP000034508"/>
    </source>
</evidence>